<evidence type="ECO:0000313" key="2">
    <source>
        <dbReference type="EMBL" id="KAG7527208.1"/>
    </source>
</evidence>
<evidence type="ECO:0000256" key="1">
    <source>
        <dbReference type="SAM" id="MobiDB-lite"/>
    </source>
</evidence>
<dbReference type="EMBL" id="JABELV010000425">
    <property type="protein sequence ID" value="KAG7527208.1"/>
    <property type="molecule type" value="Genomic_DNA"/>
</dbReference>
<feature type="region of interest" description="Disordered" evidence="1">
    <location>
        <begin position="164"/>
        <end position="189"/>
    </location>
</feature>
<proteinExistence type="predicted"/>
<accession>A0A8K0JEV2</accession>
<reference evidence="2" key="1">
    <citation type="submission" date="2020-04" db="EMBL/GenBank/DDBJ databases">
        <title>Analysis of mating type loci in Filobasidium floriforme.</title>
        <authorList>
            <person name="Nowrousian M."/>
        </authorList>
    </citation>
    <scope>NUCLEOTIDE SEQUENCE</scope>
    <source>
        <strain evidence="2">CBS 6242</strain>
    </source>
</reference>
<protein>
    <submittedName>
        <fullName evidence="2">Uncharacterized protein</fullName>
    </submittedName>
</protein>
<evidence type="ECO:0000313" key="3">
    <source>
        <dbReference type="Proteomes" id="UP000812966"/>
    </source>
</evidence>
<feature type="region of interest" description="Disordered" evidence="1">
    <location>
        <begin position="598"/>
        <end position="720"/>
    </location>
</feature>
<dbReference type="AlphaFoldDB" id="A0A8K0JEV2"/>
<dbReference type="Proteomes" id="UP000812966">
    <property type="component" value="Unassembled WGS sequence"/>
</dbReference>
<organism evidence="2 3">
    <name type="scientific">Filobasidium floriforme</name>
    <dbReference type="NCBI Taxonomy" id="5210"/>
    <lineage>
        <taxon>Eukaryota</taxon>
        <taxon>Fungi</taxon>
        <taxon>Dikarya</taxon>
        <taxon>Basidiomycota</taxon>
        <taxon>Agaricomycotina</taxon>
        <taxon>Tremellomycetes</taxon>
        <taxon>Filobasidiales</taxon>
        <taxon>Filobasidiaceae</taxon>
        <taxon>Filobasidium</taxon>
    </lineage>
</organism>
<keyword evidence="3" id="KW-1185">Reference proteome</keyword>
<name>A0A8K0JEV2_9TREE</name>
<comment type="caution">
    <text evidence="2">The sequence shown here is derived from an EMBL/GenBank/DDBJ whole genome shotgun (WGS) entry which is preliminary data.</text>
</comment>
<sequence length="720" mass="78300">MPNHNNTNVDLSAIIRDKFKGDAAKLAQFMEHMANYQPSNHPAVPSHSHQGFSAPQQTHRMRLNEPQTPSMASLSTAGSHIYQSTPSSASQASSMAGYPHTAVVPPQSVGNYAPAPVAQHQYHSGLPGQVYYPQPGSGPFQALPAYPLQKHDVYPHAAQILPPKPAQSGYQLNPGRKGSSKMKEKTSDVAIGKGANKVSSSRNYPKLPYIDSNWGCFVSIKVTYIRCGSIMRCNMRLWPNASGAQTLFHEAVENSKHSKHIDFQASWNPPDIAQAVITAFRSVLGPTALVKPFIWTKIGPGTTTFHHDNFMGCYTATIKDLKSYFYNCTSIYVLEEGWQLPENDNPAWRLTISRLEGLDCDRWEEEMEGNLGIDGLVGCKGCEGRYPPIALQQHQDVCPDFKHLSRNGRLDAKRPAPKQRPRKIIKVKPEPVSIVKPEPVNAEPWSDDARSSSPNSVICLSDNPDAVAIPLKSRELTSDAAVTLLRRLSSHPAFDDDWLEVQLRRLESSTTSQPLYRANLLGARANSATNPLTGPTILPYNDTSADDLLSMELGEQGTYPTSQSPASVRYSEDAFQGNDSEYGQLAAMLQGFTNEDWHNTLGRDDGQGQGIDDTIDKGVGGSGSNDLGLDGVDPAAGVELGRSESVNEGMIPASESTPAEQEEAGGKGKGKGKDKARGTKRKAGAVDTDVAGGGRSNLRSQNSQPDNKRTRRPPTQFPLL</sequence>
<gene>
    <name evidence="2" type="ORF">FFLO_07164</name>
</gene>